<feature type="region of interest" description="Disordered" evidence="1">
    <location>
        <begin position="1"/>
        <end position="27"/>
    </location>
</feature>
<evidence type="ECO:0000313" key="3">
    <source>
        <dbReference type="Proteomes" id="UP000828390"/>
    </source>
</evidence>
<evidence type="ECO:0000313" key="2">
    <source>
        <dbReference type="EMBL" id="KAH3895432.1"/>
    </source>
</evidence>
<protein>
    <submittedName>
        <fullName evidence="2">Uncharacterized protein</fullName>
    </submittedName>
</protein>
<feature type="compositionally biased region" description="Basic and acidic residues" evidence="1">
    <location>
        <begin position="16"/>
        <end position="27"/>
    </location>
</feature>
<organism evidence="2 3">
    <name type="scientific">Dreissena polymorpha</name>
    <name type="common">Zebra mussel</name>
    <name type="synonym">Mytilus polymorpha</name>
    <dbReference type="NCBI Taxonomy" id="45954"/>
    <lineage>
        <taxon>Eukaryota</taxon>
        <taxon>Metazoa</taxon>
        <taxon>Spiralia</taxon>
        <taxon>Lophotrochozoa</taxon>
        <taxon>Mollusca</taxon>
        <taxon>Bivalvia</taxon>
        <taxon>Autobranchia</taxon>
        <taxon>Heteroconchia</taxon>
        <taxon>Euheterodonta</taxon>
        <taxon>Imparidentia</taxon>
        <taxon>Neoheterodontei</taxon>
        <taxon>Myida</taxon>
        <taxon>Dreissenoidea</taxon>
        <taxon>Dreissenidae</taxon>
        <taxon>Dreissena</taxon>
    </lineage>
</organism>
<dbReference type="Proteomes" id="UP000828390">
    <property type="component" value="Unassembled WGS sequence"/>
</dbReference>
<reference evidence="2" key="2">
    <citation type="submission" date="2020-11" db="EMBL/GenBank/DDBJ databases">
        <authorList>
            <person name="McCartney M.A."/>
            <person name="Auch B."/>
            <person name="Kono T."/>
            <person name="Mallez S."/>
            <person name="Becker A."/>
            <person name="Gohl D.M."/>
            <person name="Silverstein K.A.T."/>
            <person name="Koren S."/>
            <person name="Bechman K.B."/>
            <person name="Herman A."/>
            <person name="Abrahante J.E."/>
            <person name="Garbe J."/>
        </authorList>
    </citation>
    <scope>NUCLEOTIDE SEQUENCE</scope>
    <source>
        <strain evidence="2">Duluth1</strain>
        <tissue evidence="2">Whole animal</tissue>
    </source>
</reference>
<evidence type="ECO:0000256" key="1">
    <source>
        <dbReference type="SAM" id="MobiDB-lite"/>
    </source>
</evidence>
<gene>
    <name evidence="2" type="ORF">DPMN_019596</name>
</gene>
<sequence>MQHRDRLQLWSGAVGRGRDMPDPDAMHAHGRESAKIFKHQPLPRGCTSILAFDPDSKSYQRTEQRSVPDSQFDNDVIMLTSYSCYFNEIPKLTFVQM</sequence>
<keyword evidence="3" id="KW-1185">Reference proteome</keyword>
<reference evidence="2" key="1">
    <citation type="journal article" date="2019" name="bioRxiv">
        <title>The Genome of the Zebra Mussel, Dreissena polymorpha: A Resource for Invasive Species Research.</title>
        <authorList>
            <person name="McCartney M.A."/>
            <person name="Auch B."/>
            <person name="Kono T."/>
            <person name="Mallez S."/>
            <person name="Zhang Y."/>
            <person name="Obille A."/>
            <person name="Becker A."/>
            <person name="Abrahante J.E."/>
            <person name="Garbe J."/>
            <person name="Badalamenti J.P."/>
            <person name="Herman A."/>
            <person name="Mangelson H."/>
            <person name="Liachko I."/>
            <person name="Sullivan S."/>
            <person name="Sone E.D."/>
            <person name="Koren S."/>
            <person name="Silverstein K.A.T."/>
            <person name="Beckman K.B."/>
            <person name="Gohl D.M."/>
        </authorList>
    </citation>
    <scope>NUCLEOTIDE SEQUENCE</scope>
    <source>
        <strain evidence="2">Duluth1</strain>
        <tissue evidence="2">Whole animal</tissue>
    </source>
</reference>
<name>A0A9D4NFB1_DREPO</name>
<dbReference type="AlphaFoldDB" id="A0A9D4NFB1"/>
<comment type="caution">
    <text evidence="2">The sequence shown here is derived from an EMBL/GenBank/DDBJ whole genome shotgun (WGS) entry which is preliminary data.</text>
</comment>
<proteinExistence type="predicted"/>
<dbReference type="EMBL" id="JAIWYP010000001">
    <property type="protein sequence ID" value="KAH3895432.1"/>
    <property type="molecule type" value="Genomic_DNA"/>
</dbReference>
<accession>A0A9D4NFB1</accession>